<dbReference type="GO" id="GO:0046872">
    <property type="term" value="F:metal ion binding"/>
    <property type="evidence" value="ECO:0007669"/>
    <property type="project" value="UniProtKB-KW"/>
</dbReference>
<reference evidence="4" key="1">
    <citation type="submission" date="2010-08" db="EMBL/GenBank/DDBJ databases">
        <authorList>
            <person name="Harkins D.M."/>
            <person name="Madupu R."/>
            <person name="Durkin A.S."/>
            <person name="Torralba M."/>
            <person name="Methe B."/>
            <person name="Sutton G.G."/>
            <person name="Nelson K.E."/>
        </authorList>
    </citation>
    <scope>NUCLEOTIDE SEQUENCE [LARGE SCALE GENOMIC DNA]</scope>
    <source>
        <strain evidence="4">ATCC 14266</strain>
    </source>
</reference>
<evidence type="ECO:0000256" key="2">
    <source>
        <dbReference type="ARBA" id="ARBA00022723"/>
    </source>
</evidence>
<protein>
    <recommendedName>
        <fullName evidence="3">DDE Tnp4 domain-containing protein</fullName>
    </recommendedName>
</protein>
<dbReference type="InterPro" id="IPR027806">
    <property type="entry name" value="HARBI1_dom"/>
</dbReference>
<feature type="domain" description="DDE Tnp4" evidence="3">
    <location>
        <begin position="2"/>
        <end position="59"/>
    </location>
</feature>
<evidence type="ECO:0000313" key="4">
    <source>
        <dbReference type="EMBL" id="EFM47827.1"/>
    </source>
</evidence>
<accession>E0DIP8</accession>
<evidence type="ECO:0000259" key="3">
    <source>
        <dbReference type="Pfam" id="PF13359"/>
    </source>
</evidence>
<keyword evidence="2" id="KW-0479">Metal-binding</keyword>
<dbReference type="Proteomes" id="UP000004218">
    <property type="component" value="Unassembled WGS sequence"/>
</dbReference>
<keyword evidence="5" id="KW-1185">Reference proteome</keyword>
<proteinExistence type="predicted"/>
<evidence type="ECO:0000313" key="5">
    <source>
        <dbReference type="Proteomes" id="UP000004218"/>
    </source>
</evidence>
<sequence>MRMPFKRRPGKPLLEWQKQFNKGINAIRYVVKRSITHLKVWRILSTPSRLPQPTTIQAINAIRKIMFYQPPAEPHSPSN</sequence>
<evidence type="ECO:0000256" key="1">
    <source>
        <dbReference type="ARBA" id="ARBA00001968"/>
    </source>
</evidence>
<dbReference type="AlphaFoldDB" id="E0DIP8"/>
<gene>
    <name evidence="4" type="ORF">HMPREF0299_5562</name>
</gene>
<organism evidence="4 5">
    <name type="scientific">Corynebacterium matruchotii ATCC 14266</name>
    <dbReference type="NCBI Taxonomy" id="553207"/>
    <lineage>
        <taxon>Bacteria</taxon>
        <taxon>Bacillati</taxon>
        <taxon>Actinomycetota</taxon>
        <taxon>Actinomycetes</taxon>
        <taxon>Mycobacteriales</taxon>
        <taxon>Corynebacteriaceae</taxon>
        <taxon>Corynebacterium</taxon>
    </lineage>
</organism>
<dbReference type="EMBL" id="ACSH02000008">
    <property type="protein sequence ID" value="EFM47827.1"/>
    <property type="molecule type" value="Genomic_DNA"/>
</dbReference>
<dbReference type="Pfam" id="PF13359">
    <property type="entry name" value="DDE_Tnp_4"/>
    <property type="match status" value="1"/>
</dbReference>
<comment type="caution">
    <text evidence="4">The sequence shown here is derived from an EMBL/GenBank/DDBJ whole genome shotgun (WGS) entry which is preliminary data.</text>
</comment>
<name>E0DIP8_9CORY</name>
<comment type="cofactor">
    <cofactor evidence="1">
        <name>a divalent metal cation</name>
        <dbReference type="ChEBI" id="CHEBI:60240"/>
    </cofactor>
</comment>